<feature type="domain" description="VanZ-like" evidence="2">
    <location>
        <begin position="11"/>
        <end position="154"/>
    </location>
</feature>
<keyword evidence="4" id="KW-1185">Reference proteome</keyword>
<keyword evidence="1" id="KW-0812">Transmembrane</keyword>
<dbReference type="InterPro" id="IPR006976">
    <property type="entry name" value="VanZ-like"/>
</dbReference>
<gene>
    <name evidence="3" type="ORF">Hs20B_15660</name>
</gene>
<keyword evidence="1" id="KW-1133">Transmembrane helix</keyword>
<feature type="transmembrane region" description="Helical" evidence="1">
    <location>
        <begin position="72"/>
        <end position="93"/>
    </location>
</feature>
<dbReference type="EMBL" id="BLLH01000009">
    <property type="protein sequence ID" value="GFH41168.1"/>
    <property type="molecule type" value="Genomic_DNA"/>
</dbReference>
<proteinExistence type="predicted"/>
<comment type="caution">
    <text evidence="3">The sequence shown here is derived from an EMBL/GenBank/DDBJ whole genome shotgun (WGS) entry which is preliminary data.</text>
</comment>
<accession>A0A6A0B9Q3</accession>
<evidence type="ECO:0000313" key="4">
    <source>
        <dbReference type="Proteomes" id="UP000475928"/>
    </source>
</evidence>
<dbReference type="AlphaFoldDB" id="A0A6A0B9Q3"/>
<evidence type="ECO:0000313" key="3">
    <source>
        <dbReference type="EMBL" id="GFH41168.1"/>
    </source>
</evidence>
<keyword evidence="1" id="KW-0472">Membrane</keyword>
<dbReference type="Proteomes" id="UP000475928">
    <property type="component" value="Unassembled WGS sequence"/>
</dbReference>
<dbReference type="RefSeq" id="WP_172357357.1">
    <property type="nucleotide sequence ID" value="NZ_BLLH01000009.1"/>
</dbReference>
<feature type="transmembrane region" description="Helical" evidence="1">
    <location>
        <begin position="100"/>
        <end position="117"/>
    </location>
</feature>
<evidence type="ECO:0000256" key="1">
    <source>
        <dbReference type="SAM" id="Phobius"/>
    </source>
</evidence>
<reference evidence="3 4" key="1">
    <citation type="submission" date="2020-02" db="EMBL/GenBank/DDBJ databases">
        <title>Draft genome sequence of Lactococcus sp. Hs20B0-1.</title>
        <authorList>
            <person name="Noda S."/>
            <person name="Yuki M."/>
            <person name="Ohkuma M."/>
        </authorList>
    </citation>
    <scope>NUCLEOTIDE SEQUENCE [LARGE SCALE GENOMIC DNA]</scope>
    <source>
        <strain evidence="3 4">Hs20B0-1</strain>
    </source>
</reference>
<evidence type="ECO:0000259" key="2">
    <source>
        <dbReference type="Pfam" id="PF04892"/>
    </source>
</evidence>
<sequence>MKNKLLIIVPVVLVLLIGLWSSFSYDRANVSDLLERALPHRPGYTLLDNISFTWAGTKVSIYDMGYYRFLDWMIRKITFFLLFGVFGLFLFLNFRRIKEFSEFAAAFYAIFATAVYSNLDEIHQHFVDGRDMSLTDTVLKSTGALLFITIAFLVLRKRRLQM</sequence>
<dbReference type="NCBIfam" id="NF037970">
    <property type="entry name" value="vanZ_1"/>
    <property type="match status" value="1"/>
</dbReference>
<feature type="transmembrane region" description="Helical" evidence="1">
    <location>
        <begin position="137"/>
        <end position="155"/>
    </location>
</feature>
<protein>
    <recommendedName>
        <fullName evidence="2">VanZ-like domain-containing protein</fullName>
    </recommendedName>
</protein>
<dbReference type="Pfam" id="PF04892">
    <property type="entry name" value="VanZ"/>
    <property type="match status" value="1"/>
</dbReference>
<name>A0A6A0B9Q3_9LACT</name>
<organism evidence="3 4">
    <name type="scientific">Pseudolactococcus insecticola</name>
    <dbReference type="NCBI Taxonomy" id="2709158"/>
    <lineage>
        <taxon>Bacteria</taxon>
        <taxon>Bacillati</taxon>
        <taxon>Bacillota</taxon>
        <taxon>Bacilli</taxon>
        <taxon>Lactobacillales</taxon>
        <taxon>Streptococcaceae</taxon>
        <taxon>Pseudolactococcus</taxon>
    </lineage>
</organism>